<feature type="region of interest" description="Disordered" evidence="1">
    <location>
        <begin position="130"/>
        <end position="196"/>
    </location>
</feature>
<keyword evidence="3" id="KW-1185">Reference proteome</keyword>
<feature type="compositionally biased region" description="Low complexity" evidence="1">
    <location>
        <begin position="984"/>
        <end position="1005"/>
    </location>
</feature>
<feature type="compositionally biased region" description="Basic and acidic residues" evidence="1">
    <location>
        <begin position="1097"/>
        <end position="1106"/>
    </location>
</feature>
<accession>A0A9P9IQ97</accession>
<dbReference type="AlphaFoldDB" id="A0A9P9IQ97"/>
<evidence type="ECO:0000256" key="1">
    <source>
        <dbReference type="SAM" id="MobiDB-lite"/>
    </source>
</evidence>
<comment type="caution">
    <text evidence="2">The sequence shown here is derived from an EMBL/GenBank/DDBJ whole genome shotgun (WGS) entry which is preliminary data.</text>
</comment>
<dbReference type="Proteomes" id="UP000700596">
    <property type="component" value="Unassembled WGS sequence"/>
</dbReference>
<reference evidence="2" key="1">
    <citation type="journal article" date="2021" name="Nat. Commun.">
        <title>Genetic determinants of endophytism in the Arabidopsis root mycobiome.</title>
        <authorList>
            <person name="Mesny F."/>
            <person name="Miyauchi S."/>
            <person name="Thiergart T."/>
            <person name="Pickel B."/>
            <person name="Atanasova L."/>
            <person name="Karlsson M."/>
            <person name="Huettel B."/>
            <person name="Barry K.W."/>
            <person name="Haridas S."/>
            <person name="Chen C."/>
            <person name="Bauer D."/>
            <person name="Andreopoulos W."/>
            <person name="Pangilinan J."/>
            <person name="LaButti K."/>
            <person name="Riley R."/>
            <person name="Lipzen A."/>
            <person name="Clum A."/>
            <person name="Drula E."/>
            <person name="Henrissat B."/>
            <person name="Kohler A."/>
            <person name="Grigoriev I.V."/>
            <person name="Martin F.M."/>
            <person name="Hacquard S."/>
        </authorList>
    </citation>
    <scope>NUCLEOTIDE SEQUENCE</scope>
    <source>
        <strain evidence="2">MPI-CAGE-CH-0243</strain>
    </source>
</reference>
<sequence length="1133" mass="126108">MPQNPGDQSRHTVPRKKVIVKDTASRSRASVNQTNPTKNVAPKTLVGQPDHVPTPPVNALDKPVSSSNLTRTHNAPARKNLCEDGAGKHTMARLKYVKKNTAISGKGSQKKAAPAMKALVTKKLAKGLRKTQQHTQPLDENDDATNTHILDDNVSTNTKDLKRKRPVAEPAMSIDGGEASQSSHKATKRTETLSMRKRSASPETRYFAVEDEWVYFIIWNDEIPIKVRIPFRDYRKYPVTPREYEQGTELLRISTYKTEIFPTLEAGDMLMEQDNGRHGIYTILEERYNQDFWKRWKSYERLWQMWAAEAFPSTMKEEEKQWYKDLKEVMSNEPWPEEVSFRSLAHPLRQTIIEEILEGTAGVYTDNSVAVRYLLHIDQDLLKLILAENADPHLPVSPHLLQKKLDCPELVIDPDEPSSLDLAKAIFFLKNERLPASLLGEWYMSNVEDLSVEKLPFPHNPQVTTSATVADGDSRLPSHHNTIPSSEHLVRREKENGNKGLGRQNVASVLTEEADLMDISYGNGHQDNTGEALAESENGPPSQEPMEISGSFHIPTRAVGNYQVPEDFRTIGAITAPERLQAPELTRSSQSTPVPFPQQEAPEGPISSALVNWIPPSRRAQNNPPPSLLLNQTTETVPTEAASRSNASTLQGQSFHFQAREAIQQLALEHNMSQRVQQAQEQAVTTRTQNMAEIMRNHYKLLSPQMPNTWSTDLKRNRMPVDVPSGQGGIASSRLDKQSTQNITPLAGEAVKEEIQTESVQNADFPSPAPRQLPATGRSISVQTQNNRAPSCQSPHNTLQTSQPPQTEQSRPKLKPKSKKAKQFRMSAPSSSLAATHPGKYENRDHIRRYLEPDDIIAQPQPVQQAQGLQNPPPHQRSILPSQRIDIYHVQVGQVASGFPRQHPQQHPYSAAHNAMMSQSIPSGHALPYRVSLLPFGYQQFSLHNPLPHLLGARPQLASQQTTLALDNMNGFEGPISAPQQQNPQPGTSTPTLPLLQPNPTQILPVTTLAPPRRSTICSRSQSPIRPLFPTQSEEASSQSLLYPTSTLPYDQDQDQGQPSISPPSPRRSYCDPDLALANSGNPYYWNRGGVIGIGEGERAEGKGNGEVDDMEVDTETEHGLPPNPWADGAVRD</sequence>
<feature type="compositionally biased region" description="Polar residues" evidence="1">
    <location>
        <begin position="133"/>
        <end position="158"/>
    </location>
</feature>
<feature type="compositionally biased region" description="Polar residues" evidence="1">
    <location>
        <begin position="64"/>
        <end position="73"/>
    </location>
</feature>
<feature type="region of interest" description="Disordered" evidence="1">
    <location>
        <begin position="521"/>
        <end position="547"/>
    </location>
</feature>
<proteinExistence type="predicted"/>
<evidence type="ECO:0000313" key="2">
    <source>
        <dbReference type="EMBL" id="KAH7128596.1"/>
    </source>
</evidence>
<feature type="region of interest" description="Disordered" evidence="1">
    <location>
        <begin position="579"/>
        <end position="603"/>
    </location>
</feature>
<dbReference type="EMBL" id="JAGMWT010000005">
    <property type="protein sequence ID" value="KAH7128596.1"/>
    <property type="molecule type" value="Genomic_DNA"/>
</dbReference>
<feature type="region of interest" description="Disordered" evidence="1">
    <location>
        <begin position="969"/>
        <end position="1072"/>
    </location>
</feature>
<feature type="region of interest" description="Disordered" evidence="1">
    <location>
        <begin position="1"/>
        <end position="86"/>
    </location>
</feature>
<feature type="region of interest" description="Disordered" evidence="1">
    <location>
        <begin position="463"/>
        <end position="503"/>
    </location>
</feature>
<organism evidence="2 3">
    <name type="scientific">Dendryphion nanum</name>
    <dbReference type="NCBI Taxonomy" id="256645"/>
    <lineage>
        <taxon>Eukaryota</taxon>
        <taxon>Fungi</taxon>
        <taxon>Dikarya</taxon>
        <taxon>Ascomycota</taxon>
        <taxon>Pezizomycotina</taxon>
        <taxon>Dothideomycetes</taxon>
        <taxon>Pleosporomycetidae</taxon>
        <taxon>Pleosporales</taxon>
        <taxon>Torulaceae</taxon>
        <taxon>Dendryphion</taxon>
    </lineage>
</organism>
<feature type="compositionally biased region" description="Polar residues" evidence="1">
    <location>
        <begin position="26"/>
        <end position="38"/>
    </location>
</feature>
<feature type="region of interest" description="Disordered" evidence="1">
    <location>
        <begin position="617"/>
        <end position="640"/>
    </location>
</feature>
<evidence type="ECO:0000313" key="3">
    <source>
        <dbReference type="Proteomes" id="UP000700596"/>
    </source>
</evidence>
<feature type="compositionally biased region" description="Polar residues" evidence="1">
    <location>
        <begin position="778"/>
        <end position="809"/>
    </location>
</feature>
<protein>
    <submittedName>
        <fullName evidence="2">Uncharacterized protein</fullName>
    </submittedName>
</protein>
<feature type="compositionally biased region" description="Basic residues" evidence="1">
    <location>
        <begin position="812"/>
        <end position="823"/>
    </location>
</feature>
<feature type="compositionally biased region" description="Polar residues" evidence="1">
    <location>
        <begin position="1016"/>
        <end position="1049"/>
    </location>
</feature>
<feature type="region of interest" description="Disordered" evidence="1">
    <location>
        <begin position="1097"/>
        <end position="1133"/>
    </location>
</feature>
<gene>
    <name evidence="2" type="ORF">B0J11DRAFT_613762</name>
</gene>
<name>A0A9P9IQ97_9PLEO</name>
<feature type="region of interest" description="Disordered" evidence="1">
    <location>
        <begin position="754"/>
        <end position="842"/>
    </location>
</feature>
<feature type="compositionally biased region" description="Basic and acidic residues" evidence="1">
    <location>
        <begin position="488"/>
        <end position="497"/>
    </location>
</feature>
<dbReference type="OrthoDB" id="3801597at2759"/>
<feature type="compositionally biased region" description="Polar residues" evidence="1">
    <location>
        <begin position="629"/>
        <end position="640"/>
    </location>
</feature>